<organism evidence="2 3">
    <name type="scientific">Pedobacter alpinus</name>
    <dbReference type="NCBI Taxonomy" id="1590643"/>
    <lineage>
        <taxon>Bacteria</taxon>
        <taxon>Pseudomonadati</taxon>
        <taxon>Bacteroidota</taxon>
        <taxon>Sphingobacteriia</taxon>
        <taxon>Sphingobacteriales</taxon>
        <taxon>Sphingobacteriaceae</taxon>
        <taxon>Pedobacter</taxon>
    </lineage>
</organism>
<dbReference type="Gene3D" id="2.40.50.120">
    <property type="match status" value="1"/>
</dbReference>
<evidence type="ECO:0000256" key="1">
    <source>
        <dbReference type="SAM" id="SignalP"/>
    </source>
</evidence>
<gene>
    <name evidence="2" type="ORF">ACFSSE_06960</name>
</gene>
<feature type="signal peptide" evidence="1">
    <location>
        <begin position="1"/>
        <end position="20"/>
    </location>
</feature>
<proteinExistence type="predicted"/>
<dbReference type="Proteomes" id="UP001597546">
    <property type="component" value="Unassembled WGS sequence"/>
</dbReference>
<protein>
    <submittedName>
        <fullName evidence="2">Uncharacterized protein</fullName>
    </submittedName>
</protein>
<feature type="chain" id="PRO_5045183312" evidence="1">
    <location>
        <begin position="21"/>
        <end position="283"/>
    </location>
</feature>
<keyword evidence="1" id="KW-0732">Signal</keyword>
<keyword evidence="3" id="KW-1185">Reference proteome</keyword>
<sequence length="283" mass="33175">MKKYILLCFLFTLLSKFSTACVCPPPNIFLEYHISKYVFYGEIISKNYPKDSLTYTFTFKIEEYFKELNKPEYLSFTWPAEARYRKEGISSCDYDVNIGNKLLVFAQEKNGKLSFGLNCSNSSFYGMSVSNISALKAAKNFNIYNYHFNFNNTLFKAAKPITNIDSLTLPLKNKDYGNFVGGVIIMFDVDTNGNVIKSNFWETTNSEFNKIDPEIYVYDIINKEYRKPENEFEVDALEVSKSIKNWEVLRFLNGNMPVNSRHYIIYKIDKNHKLSWKQFYFML</sequence>
<dbReference type="RefSeq" id="WP_379042987.1">
    <property type="nucleotide sequence ID" value="NZ_JBHSKW010000027.1"/>
</dbReference>
<accession>A0ABW5TQ89</accession>
<comment type="caution">
    <text evidence="2">The sequence shown here is derived from an EMBL/GenBank/DDBJ whole genome shotgun (WGS) entry which is preliminary data.</text>
</comment>
<dbReference type="EMBL" id="JBHULV010000022">
    <property type="protein sequence ID" value="MFD2731441.1"/>
    <property type="molecule type" value="Genomic_DNA"/>
</dbReference>
<dbReference type="InterPro" id="IPR008993">
    <property type="entry name" value="TIMP-like_OB-fold"/>
</dbReference>
<evidence type="ECO:0000313" key="2">
    <source>
        <dbReference type="EMBL" id="MFD2731441.1"/>
    </source>
</evidence>
<name>A0ABW5TQ89_9SPHI</name>
<reference evidence="3" key="1">
    <citation type="journal article" date="2019" name="Int. J. Syst. Evol. Microbiol.">
        <title>The Global Catalogue of Microorganisms (GCM) 10K type strain sequencing project: providing services to taxonomists for standard genome sequencing and annotation.</title>
        <authorList>
            <consortium name="The Broad Institute Genomics Platform"/>
            <consortium name="The Broad Institute Genome Sequencing Center for Infectious Disease"/>
            <person name="Wu L."/>
            <person name="Ma J."/>
        </authorList>
    </citation>
    <scope>NUCLEOTIDE SEQUENCE [LARGE SCALE GENOMIC DNA]</scope>
    <source>
        <strain evidence="3">KCTC 42456</strain>
    </source>
</reference>
<evidence type="ECO:0000313" key="3">
    <source>
        <dbReference type="Proteomes" id="UP001597546"/>
    </source>
</evidence>